<evidence type="ECO:0000259" key="1">
    <source>
        <dbReference type="Pfam" id="PF23005"/>
    </source>
</evidence>
<organism evidence="2 3">
    <name type="scientific">Pyrus ussuriensis x Pyrus communis</name>
    <dbReference type="NCBI Taxonomy" id="2448454"/>
    <lineage>
        <taxon>Eukaryota</taxon>
        <taxon>Viridiplantae</taxon>
        <taxon>Streptophyta</taxon>
        <taxon>Embryophyta</taxon>
        <taxon>Tracheophyta</taxon>
        <taxon>Spermatophyta</taxon>
        <taxon>Magnoliopsida</taxon>
        <taxon>eudicotyledons</taxon>
        <taxon>Gunneridae</taxon>
        <taxon>Pentapetalae</taxon>
        <taxon>rosids</taxon>
        <taxon>fabids</taxon>
        <taxon>Rosales</taxon>
        <taxon>Rosaceae</taxon>
        <taxon>Amygdaloideae</taxon>
        <taxon>Maleae</taxon>
        <taxon>Pyrus</taxon>
    </lineage>
</organism>
<dbReference type="EMBL" id="SMOL01000402">
    <property type="protein sequence ID" value="KAB2614684.1"/>
    <property type="molecule type" value="Genomic_DNA"/>
</dbReference>
<accession>A0A5N5GVB0</accession>
<keyword evidence="3" id="KW-1185">Reference proteome</keyword>
<comment type="caution">
    <text evidence="2">The sequence shown here is derived from an EMBL/GenBank/DDBJ whole genome shotgun (WGS) entry which is preliminary data.</text>
</comment>
<gene>
    <name evidence="2" type="ORF">D8674_021272</name>
</gene>
<dbReference type="Pfam" id="PF23005">
    <property type="entry name" value="DUF7032"/>
    <property type="match status" value="1"/>
</dbReference>
<sequence length="210" mass="23632">MHSAAAAANPLQTLLDLINSTLSLLLCSSLIVRSFVGCWTTLYSKLASLHSSIADISDSPHWAQNPLLYTLLPQLLSTLQHLTALADQCTDARFPPPAFRPRAGYLRRLSPGQRERQVIAQGNVQRRESRSFAENTRIRVDPFEREGCNGGRGAHRRPRKRLGRFRLLWRLSPHQSLPIWVFGDPDPCCQSHSKCGQCGRNQNCYDSFPI</sequence>
<evidence type="ECO:0000313" key="2">
    <source>
        <dbReference type="EMBL" id="KAB2614684.1"/>
    </source>
</evidence>
<reference evidence="2 3" key="3">
    <citation type="submission" date="2019-11" db="EMBL/GenBank/DDBJ databases">
        <title>A de novo genome assembly of a pear dwarfing rootstock.</title>
        <authorList>
            <person name="Wang F."/>
            <person name="Wang J."/>
            <person name="Li S."/>
            <person name="Zhang Y."/>
            <person name="Fang M."/>
            <person name="Ma L."/>
            <person name="Zhao Y."/>
            <person name="Jiang S."/>
        </authorList>
    </citation>
    <scope>NUCLEOTIDE SEQUENCE [LARGE SCALE GENOMIC DNA]</scope>
    <source>
        <strain evidence="2">S2</strain>
        <tissue evidence="2">Leaf</tissue>
    </source>
</reference>
<feature type="domain" description="DUF7032" evidence="1">
    <location>
        <begin position="20"/>
        <end position="94"/>
    </location>
</feature>
<dbReference type="InterPro" id="IPR054296">
    <property type="entry name" value="DUF7032"/>
</dbReference>
<proteinExistence type="predicted"/>
<name>A0A5N5GVB0_9ROSA</name>
<dbReference type="Proteomes" id="UP000327157">
    <property type="component" value="Chromosome 3"/>
</dbReference>
<dbReference type="AlphaFoldDB" id="A0A5N5GVB0"/>
<reference evidence="2 3" key="1">
    <citation type="submission" date="2019-09" db="EMBL/GenBank/DDBJ databases">
        <authorList>
            <person name="Ou C."/>
        </authorList>
    </citation>
    <scope>NUCLEOTIDE SEQUENCE [LARGE SCALE GENOMIC DNA]</scope>
    <source>
        <strain evidence="2">S2</strain>
        <tissue evidence="2">Leaf</tissue>
    </source>
</reference>
<evidence type="ECO:0000313" key="3">
    <source>
        <dbReference type="Proteomes" id="UP000327157"/>
    </source>
</evidence>
<protein>
    <submittedName>
        <fullName evidence="2">Vacuolar protein 8</fullName>
    </submittedName>
</protein>
<reference evidence="3" key="2">
    <citation type="submission" date="2019-10" db="EMBL/GenBank/DDBJ databases">
        <title>A de novo genome assembly of a pear dwarfing rootstock.</title>
        <authorList>
            <person name="Wang F."/>
            <person name="Wang J."/>
            <person name="Li S."/>
            <person name="Zhang Y."/>
            <person name="Fang M."/>
            <person name="Ma L."/>
            <person name="Zhao Y."/>
            <person name="Jiang S."/>
        </authorList>
    </citation>
    <scope>NUCLEOTIDE SEQUENCE [LARGE SCALE GENOMIC DNA]</scope>
</reference>